<organism evidence="2 3">
    <name type="scientific">Cochliobolus sativus</name>
    <name type="common">Common root rot and spot blotch fungus</name>
    <name type="synonym">Bipolaris sorokiniana</name>
    <dbReference type="NCBI Taxonomy" id="45130"/>
    <lineage>
        <taxon>Eukaryota</taxon>
        <taxon>Fungi</taxon>
        <taxon>Dikarya</taxon>
        <taxon>Ascomycota</taxon>
        <taxon>Pezizomycotina</taxon>
        <taxon>Dothideomycetes</taxon>
        <taxon>Pleosporomycetidae</taxon>
        <taxon>Pleosporales</taxon>
        <taxon>Pleosporineae</taxon>
        <taxon>Pleosporaceae</taxon>
        <taxon>Bipolaris</taxon>
    </lineage>
</organism>
<sequence>MRFLLTIISLATLATAGVIFSPDAPTEARKVEMTALEARADIVSIQYCKEKNYADCETRNSFSGDCVSLSPDFNDRTQSVVVPANTICVFWERVVIQVSHLCDSKYSCQKDHTGTFQSQAKPDMKNWNNKISSYRCCAGTKWCGDGL</sequence>
<dbReference type="AlphaFoldDB" id="A0A8H5ZSW7"/>
<accession>A0A8H5ZSW7</accession>
<comment type="caution">
    <text evidence="2">The sequence shown here is derived from an EMBL/GenBank/DDBJ whole genome shotgun (WGS) entry which is preliminary data.</text>
</comment>
<evidence type="ECO:0000256" key="1">
    <source>
        <dbReference type="SAM" id="SignalP"/>
    </source>
</evidence>
<keyword evidence="1" id="KW-0732">Signal</keyword>
<evidence type="ECO:0000313" key="2">
    <source>
        <dbReference type="EMBL" id="KAF5853670.1"/>
    </source>
</evidence>
<evidence type="ECO:0000313" key="3">
    <source>
        <dbReference type="Proteomes" id="UP000624244"/>
    </source>
</evidence>
<dbReference type="EMBL" id="WNKQ01000001">
    <property type="protein sequence ID" value="KAF5853670.1"/>
    <property type="molecule type" value="Genomic_DNA"/>
</dbReference>
<feature type="signal peptide" evidence="1">
    <location>
        <begin position="1"/>
        <end position="16"/>
    </location>
</feature>
<feature type="chain" id="PRO_5034078372" evidence="1">
    <location>
        <begin position="17"/>
        <end position="147"/>
    </location>
</feature>
<name>A0A8H5ZSW7_COCSA</name>
<reference evidence="2" key="1">
    <citation type="submission" date="2019-11" db="EMBL/GenBank/DDBJ databases">
        <title>Bipolaris sorokiniana Genome sequencing.</title>
        <authorList>
            <person name="Wang H."/>
        </authorList>
    </citation>
    <scope>NUCLEOTIDE SEQUENCE</scope>
</reference>
<gene>
    <name evidence="2" type="ORF">GGP41_006442</name>
</gene>
<protein>
    <submittedName>
        <fullName evidence="2">Uncharacterized protein</fullName>
    </submittedName>
</protein>
<dbReference type="Proteomes" id="UP000624244">
    <property type="component" value="Unassembled WGS sequence"/>
</dbReference>
<proteinExistence type="predicted"/>